<feature type="domain" description="HTH LytTR-type" evidence="4">
    <location>
        <begin position="155"/>
        <end position="248"/>
    </location>
</feature>
<dbReference type="RefSeq" id="WP_275684222.1">
    <property type="nucleotide sequence ID" value="NZ_JAJLJH010000007.1"/>
</dbReference>
<dbReference type="PROSITE" id="PS50110">
    <property type="entry name" value="RESPONSE_REGULATORY"/>
    <property type="match status" value="1"/>
</dbReference>
<dbReference type="Gene3D" id="2.40.50.1020">
    <property type="entry name" value="LytTr DNA-binding domain"/>
    <property type="match status" value="1"/>
</dbReference>
<protein>
    <submittedName>
        <fullName evidence="5">LytTR family DNA-binding domain-containing protein</fullName>
    </submittedName>
</protein>
<feature type="modified residue" description="4-aspartylphosphate" evidence="2">
    <location>
        <position position="55"/>
    </location>
</feature>
<evidence type="ECO:0000259" key="4">
    <source>
        <dbReference type="PROSITE" id="PS50930"/>
    </source>
</evidence>
<reference evidence="5" key="1">
    <citation type="submission" date="2021-11" db="EMBL/GenBank/DDBJ databases">
        <title>BS-T2-15 a new species belonging to the Comamonadaceae family isolated from the soil of a French oak forest.</title>
        <authorList>
            <person name="Mieszkin S."/>
            <person name="Alain K."/>
        </authorList>
    </citation>
    <scope>NUCLEOTIDE SEQUENCE</scope>
    <source>
        <strain evidence="5">BS-T2-15</strain>
    </source>
</reference>
<accession>A0A9X1YL45</accession>
<dbReference type="InterPro" id="IPR007492">
    <property type="entry name" value="LytTR_DNA-bd_dom"/>
</dbReference>
<dbReference type="GO" id="GO:0006355">
    <property type="term" value="P:regulation of DNA-templated transcription"/>
    <property type="evidence" value="ECO:0007669"/>
    <property type="project" value="TreeGrafter"/>
</dbReference>
<dbReference type="PROSITE" id="PS50930">
    <property type="entry name" value="HTH_LYTTR"/>
    <property type="match status" value="1"/>
</dbReference>
<evidence type="ECO:0000313" key="5">
    <source>
        <dbReference type="EMBL" id="MCK9688178.1"/>
    </source>
</evidence>
<dbReference type="GO" id="GO:0032993">
    <property type="term" value="C:protein-DNA complex"/>
    <property type="evidence" value="ECO:0007669"/>
    <property type="project" value="TreeGrafter"/>
</dbReference>
<dbReference type="Gene3D" id="3.40.50.2300">
    <property type="match status" value="1"/>
</dbReference>
<evidence type="ECO:0000256" key="1">
    <source>
        <dbReference type="ARBA" id="ARBA00023125"/>
    </source>
</evidence>
<dbReference type="Pfam" id="PF00072">
    <property type="entry name" value="Response_reg"/>
    <property type="match status" value="1"/>
</dbReference>
<name>A0A9X1YL45_9BURK</name>
<dbReference type="InterPro" id="IPR039420">
    <property type="entry name" value="WalR-like"/>
</dbReference>
<keyword evidence="1 5" id="KW-0238">DNA-binding</keyword>
<evidence type="ECO:0000256" key="2">
    <source>
        <dbReference type="PROSITE-ProRule" id="PRU00169"/>
    </source>
</evidence>
<feature type="domain" description="Response regulatory" evidence="3">
    <location>
        <begin position="2"/>
        <end position="115"/>
    </location>
</feature>
<dbReference type="GO" id="GO:0005829">
    <property type="term" value="C:cytosol"/>
    <property type="evidence" value="ECO:0007669"/>
    <property type="project" value="TreeGrafter"/>
</dbReference>
<dbReference type="PANTHER" id="PTHR48111">
    <property type="entry name" value="REGULATOR OF RPOS"/>
    <property type="match status" value="1"/>
</dbReference>
<dbReference type="Proteomes" id="UP001139353">
    <property type="component" value="Unassembled WGS sequence"/>
</dbReference>
<dbReference type="AlphaFoldDB" id="A0A9X1YL45"/>
<dbReference type="InterPro" id="IPR001789">
    <property type="entry name" value="Sig_transdc_resp-reg_receiver"/>
</dbReference>
<keyword evidence="2" id="KW-0597">Phosphoprotein</keyword>
<dbReference type="Pfam" id="PF04397">
    <property type="entry name" value="LytTR"/>
    <property type="match status" value="1"/>
</dbReference>
<keyword evidence="6" id="KW-1185">Reference proteome</keyword>
<evidence type="ECO:0000259" key="3">
    <source>
        <dbReference type="PROSITE" id="PS50110"/>
    </source>
</evidence>
<evidence type="ECO:0000313" key="6">
    <source>
        <dbReference type="Proteomes" id="UP001139353"/>
    </source>
</evidence>
<sequence>MNLLLVDDEAPALSKLRRFLADDAGVRIVAEAADGAAALAVVQAQPEAVDAVLLDIQMPGRSGLEVAAALPPHVLVAFTTAYDEYAVQAFELNAVDYLLKPFTRERLAACVARLRERLAPPERAQQRQRLTTALHTLQPVADHWLVADRGEMRRVPLADIECVSAADNYIELQSATATWLDRTTLAAFLAHPAARRFVRVHRSCAVQPARVLALEPLGSGDAQLRLASGRTIRLSRRYRDEWLAALKR</sequence>
<dbReference type="SMART" id="SM00448">
    <property type="entry name" value="REC"/>
    <property type="match status" value="1"/>
</dbReference>
<comment type="caution">
    <text evidence="5">The sequence shown here is derived from an EMBL/GenBank/DDBJ whole genome shotgun (WGS) entry which is preliminary data.</text>
</comment>
<dbReference type="SUPFAM" id="SSF52172">
    <property type="entry name" value="CheY-like"/>
    <property type="match status" value="1"/>
</dbReference>
<dbReference type="SMART" id="SM00850">
    <property type="entry name" value="LytTR"/>
    <property type="match status" value="1"/>
</dbReference>
<dbReference type="GO" id="GO:0000156">
    <property type="term" value="F:phosphorelay response regulator activity"/>
    <property type="evidence" value="ECO:0007669"/>
    <property type="project" value="TreeGrafter"/>
</dbReference>
<dbReference type="InterPro" id="IPR011006">
    <property type="entry name" value="CheY-like_superfamily"/>
</dbReference>
<dbReference type="PANTHER" id="PTHR48111:SF69">
    <property type="entry name" value="RESPONSE REGULATOR RECEIVER"/>
    <property type="match status" value="1"/>
</dbReference>
<gene>
    <name evidence="5" type="ORF">LPC04_20930</name>
</gene>
<dbReference type="GO" id="GO:0000976">
    <property type="term" value="F:transcription cis-regulatory region binding"/>
    <property type="evidence" value="ECO:0007669"/>
    <property type="project" value="TreeGrafter"/>
</dbReference>
<proteinExistence type="predicted"/>
<dbReference type="EMBL" id="JAJLJH010000007">
    <property type="protein sequence ID" value="MCK9688178.1"/>
    <property type="molecule type" value="Genomic_DNA"/>
</dbReference>
<organism evidence="5 6">
    <name type="scientific">Scleromatobacter humisilvae</name>
    <dbReference type="NCBI Taxonomy" id="2897159"/>
    <lineage>
        <taxon>Bacteria</taxon>
        <taxon>Pseudomonadati</taxon>
        <taxon>Pseudomonadota</taxon>
        <taxon>Betaproteobacteria</taxon>
        <taxon>Burkholderiales</taxon>
        <taxon>Sphaerotilaceae</taxon>
        <taxon>Scleromatobacter</taxon>
    </lineage>
</organism>